<proteinExistence type="predicted"/>
<evidence type="ECO:0000259" key="1">
    <source>
        <dbReference type="Pfam" id="PF08241"/>
    </source>
</evidence>
<keyword evidence="3" id="KW-1185">Reference proteome</keyword>
<dbReference type="InterPro" id="IPR029063">
    <property type="entry name" value="SAM-dependent_MTases_sf"/>
</dbReference>
<name>A0A7G9GEJ5_9FIRM</name>
<dbReference type="Pfam" id="PF08241">
    <property type="entry name" value="Methyltransf_11"/>
    <property type="match status" value="1"/>
</dbReference>
<dbReference type="AlphaFoldDB" id="A0A7G9GEJ5"/>
<dbReference type="Proteomes" id="UP000515860">
    <property type="component" value="Chromosome"/>
</dbReference>
<dbReference type="Gene3D" id="3.40.50.150">
    <property type="entry name" value="Vaccinia Virus protein VP39"/>
    <property type="match status" value="1"/>
</dbReference>
<dbReference type="KEGG" id="whj:H9Q79_02740"/>
<organism evidence="2 3">
    <name type="scientific">Wansuia hejianensis</name>
    <dbReference type="NCBI Taxonomy" id="2763667"/>
    <lineage>
        <taxon>Bacteria</taxon>
        <taxon>Bacillati</taxon>
        <taxon>Bacillota</taxon>
        <taxon>Clostridia</taxon>
        <taxon>Lachnospirales</taxon>
        <taxon>Lachnospiraceae</taxon>
        <taxon>Wansuia</taxon>
    </lineage>
</organism>
<dbReference type="SUPFAM" id="SSF53335">
    <property type="entry name" value="S-adenosyl-L-methionine-dependent methyltransferases"/>
    <property type="match status" value="1"/>
</dbReference>
<sequence>MELLRDIEKYWTNRAEGYSQVNQEELAGENRYHWIRELEAQIPSGRKEELEILDIGTGPGFFSILLAEKGYHVTAVDYTEAMLEEARKNAGALAGNIQFYRMDAQSLGFLDESFDVIVTRNLTWNLENPIQAYREWKRVLKPGGVLLNYDANWYHHLFDEEKRRAYEEDRQKVSAASLEDHYTCTDIDAMEEIARRVPLSRAMRPQWDQYVLNELGFSEVAVSMDVWEHVWSEVEKINYGSTPMFRIKGIR</sequence>
<gene>
    <name evidence="2" type="ORF">H9Q79_02740</name>
</gene>
<dbReference type="EMBL" id="CP060635">
    <property type="protein sequence ID" value="QNM09227.1"/>
    <property type="molecule type" value="Genomic_DNA"/>
</dbReference>
<protein>
    <submittedName>
        <fullName evidence="2">Methyltransferase domain-containing protein</fullName>
    </submittedName>
</protein>
<reference evidence="2 3" key="1">
    <citation type="submission" date="2020-08" db="EMBL/GenBank/DDBJ databases">
        <authorList>
            <person name="Liu C."/>
            <person name="Sun Q."/>
        </authorList>
    </citation>
    <scope>NUCLEOTIDE SEQUENCE [LARGE SCALE GENOMIC DNA]</scope>
    <source>
        <strain evidence="2 3">NSJ-29</strain>
    </source>
</reference>
<keyword evidence="2" id="KW-0808">Transferase</keyword>
<feature type="domain" description="Methyltransferase type 11" evidence="1">
    <location>
        <begin position="53"/>
        <end position="147"/>
    </location>
</feature>
<evidence type="ECO:0000313" key="3">
    <source>
        <dbReference type="Proteomes" id="UP000515860"/>
    </source>
</evidence>
<evidence type="ECO:0000313" key="2">
    <source>
        <dbReference type="EMBL" id="QNM09227.1"/>
    </source>
</evidence>
<dbReference type="GO" id="GO:0032259">
    <property type="term" value="P:methylation"/>
    <property type="evidence" value="ECO:0007669"/>
    <property type="project" value="UniProtKB-KW"/>
</dbReference>
<keyword evidence="2" id="KW-0489">Methyltransferase</keyword>
<dbReference type="InterPro" id="IPR013216">
    <property type="entry name" value="Methyltransf_11"/>
</dbReference>
<dbReference type="GO" id="GO:0008757">
    <property type="term" value="F:S-adenosylmethionine-dependent methyltransferase activity"/>
    <property type="evidence" value="ECO:0007669"/>
    <property type="project" value="InterPro"/>
</dbReference>
<dbReference type="PANTHER" id="PTHR43591:SF24">
    <property type="entry name" value="2-METHOXY-6-POLYPRENYL-1,4-BENZOQUINOL METHYLASE, MITOCHONDRIAL"/>
    <property type="match status" value="1"/>
</dbReference>
<accession>A0A7G9GEJ5</accession>
<dbReference type="CDD" id="cd02440">
    <property type="entry name" value="AdoMet_MTases"/>
    <property type="match status" value="1"/>
</dbReference>
<dbReference type="PANTHER" id="PTHR43591">
    <property type="entry name" value="METHYLTRANSFERASE"/>
    <property type="match status" value="1"/>
</dbReference>
<dbReference type="RefSeq" id="WP_249329144.1">
    <property type="nucleotide sequence ID" value="NZ_CP060635.1"/>
</dbReference>